<feature type="transmembrane region" description="Helical" evidence="1">
    <location>
        <begin position="186"/>
        <end position="207"/>
    </location>
</feature>
<feature type="transmembrane region" description="Helical" evidence="1">
    <location>
        <begin position="261"/>
        <end position="283"/>
    </location>
</feature>
<accession>A0A8H6Z1B3</accession>
<dbReference type="AlphaFoldDB" id="A0A8H6Z1B3"/>
<feature type="transmembrane region" description="Helical" evidence="1">
    <location>
        <begin position="228"/>
        <end position="249"/>
    </location>
</feature>
<evidence type="ECO:0000313" key="3">
    <source>
        <dbReference type="Proteomes" id="UP000620124"/>
    </source>
</evidence>
<feature type="transmembrane region" description="Helical" evidence="1">
    <location>
        <begin position="20"/>
        <end position="41"/>
    </location>
</feature>
<feature type="transmembrane region" description="Helical" evidence="1">
    <location>
        <begin position="156"/>
        <end position="174"/>
    </location>
</feature>
<feature type="transmembrane region" description="Helical" evidence="1">
    <location>
        <begin position="53"/>
        <end position="78"/>
    </location>
</feature>
<keyword evidence="1" id="KW-1133">Transmembrane helix</keyword>
<organism evidence="2 3">
    <name type="scientific">Mycena venus</name>
    <dbReference type="NCBI Taxonomy" id="2733690"/>
    <lineage>
        <taxon>Eukaryota</taxon>
        <taxon>Fungi</taxon>
        <taxon>Dikarya</taxon>
        <taxon>Basidiomycota</taxon>
        <taxon>Agaricomycotina</taxon>
        <taxon>Agaricomycetes</taxon>
        <taxon>Agaricomycetidae</taxon>
        <taxon>Agaricales</taxon>
        <taxon>Marasmiineae</taxon>
        <taxon>Mycenaceae</taxon>
        <taxon>Mycena</taxon>
    </lineage>
</organism>
<proteinExistence type="predicted"/>
<keyword evidence="3" id="KW-1185">Reference proteome</keyword>
<dbReference type="OrthoDB" id="2978399at2759"/>
<gene>
    <name evidence="2" type="ORF">MVEN_00179900</name>
</gene>
<reference evidence="2" key="1">
    <citation type="submission" date="2020-05" db="EMBL/GenBank/DDBJ databases">
        <title>Mycena genomes resolve the evolution of fungal bioluminescence.</title>
        <authorList>
            <person name="Tsai I.J."/>
        </authorList>
    </citation>
    <scope>NUCLEOTIDE SEQUENCE</scope>
    <source>
        <strain evidence="2">CCC161011</strain>
    </source>
</reference>
<evidence type="ECO:0000256" key="1">
    <source>
        <dbReference type="SAM" id="Phobius"/>
    </source>
</evidence>
<keyword evidence="1" id="KW-0472">Membrane</keyword>
<sequence>MSTLRVAELYGELANQLGAASGALFFNGICILLFALAVFYLQKTKTQASRIFLALSVILLLFAFAQVFLDVTLAVLFLRITQNLVGNGSQTETLAMEQNWTRIYIAREALLSINKHVSPSFLSAYANYEYLGSAVTDCLLLYRCAAIWSSSPYARVVIAIPSMLILATLVTGLYTTFGVDVPTSPIPYSLALVTNFLLLGLTAGRIWRKGRQATVVLGIEAGRKYNRTLEIICESSLLYFLNVLFYLIASEIAPTALVTGIVWGAIAQVVNIVPMMIMVRVGIAKNTGEKEDNSRIFYGGNSGRFGMTPISDVTTPLNGKYSEM</sequence>
<name>A0A8H6Z1B3_9AGAR</name>
<dbReference type="EMBL" id="JACAZI010000002">
    <property type="protein sequence ID" value="KAF7368566.1"/>
    <property type="molecule type" value="Genomic_DNA"/>
</dbReference>
<keyword evidence="1" id="KW-0812">Transmembrane</keyword>
<protein>
    <submittedName>
        <fullName evidence="2">Uncharacterized protein</fullName>
    </submittedName>
</protein>
<comment type="caution">
    <text evidence="2">The sequence shown here is derived from an EMBL/GenBank/DDBJ whole genome shotgun (WGS) entry which is preliminary data.</text>
</comment>
<evidence type="ECO:0000313" key="2">
    <source>
        <dbReference type="EMBL" id="KAF7368566.1"/>
    </source>
</evidence>
<dbReference type="Proteomes" id="UP000620124">
    <property type="component" value="Unassembled WGS sequence"/>
</dbReference>